<keyword evidence="3" id="KW-0349">Heme</keyword>
<dbReference type="InterPro" id="IPR001128">
    <property type="entry name" value="Cyt_P450"/>
</dbReference>
<accession>A0A1G9LJ74</accession>
<evidence type="ECO:0000256" key="5">
    <source>
        <dbReference type="ARBA" id="ARBA00023002"/>
    </source>
</evidence>
<dbReference type="CDD" id="cd11067">
    <property type="entry name" value="CYP152"/>
    <property type="match status" value="1"/>
</dbReference>
<evidence type="ECO:0000313" key="8">
    <source>
        <dbReference type="EMBL" id="SDL61989.1"/>
    </source>
</evidence>
<dbReference type="GO" id="GO:0004497">
    <property type="term" value="F:monooxygenase activity"/>
    <property type="evidence" value="ECO:0007669"/>
    <property type="project" value="UniProtKB-KW"/>
</dbReference>
<dbReference type="AlphaFoldDB" id="A0A1G9LJ74"/>
<evidence type="ECO:0000256" key="1">
    <source>
        <dbReference type="ARBA" id="ARBA00001971"/>
    </source>
</evidence>
<evidence type="ECO:0000256" key="6">
    <source>
        <dbReference type="ARBA" id="ARBA00023004"/>
    </source>
</evidence>
<dbReference type="RefSeq" id="WP_092147540.1">
    <property type="nucleotide sequence ID" value="NZ_LT629700.1"/>
</dbReference>
<dbReference type="Gene3D" id="1.10.630.10">
    <property type="entry name" value="Cytochrome P450"/>
    <property type="match status" value="1"/>
</dbReference>
<comment type="similarity">
    <text evidence="2">Belongs to the cytochrome P450 family.</text>
</comment>
<evidence type="ECO:0000256" key="4">
    <source>
        <dbReference type="ARBA" id="ARBA00022723"/>
    </source>
</evidence>
<keyword evidence="4" id="KW-0479">Metal-binding</keyword>
<dbReference type="OrthoDB" id="3599725at2"/>
<dbReference type="GO" id="GO:0016705">
    <property type="term" value="F:oxidoreductase activity, acting on paired donors, with incorporation or reduction of molecular oxygen"/>
    <property type="evidence" value="ECO:0007669"/>
    <property type="project" value="InterPro"/>
</dbReference>
<dbReference type="PANTHER" id="PTHR24286:SF24">
    <property type="entry name" value="LANOSTEROL 14-ALPHA DEMETHYLASE"/>
    <property type="match status" value="1"/>
</dbReference>
<keyword evidence="5" id="KW-0560">Oxidoreductase</keyword>
<dbReference type="GO" id="GO:0020037">
    <property type="term" value="F:heme binding"/>
    <property type="evidence" value="ECO:0007669"/>
    <property type="project" value="InterPro"/>
</dbReference>
<comment type="cofactor">
    <cofactor evidence="1">
        <name>heme</name>
        <dbReference type="ChEBI" id="CHEBI:30413"/>
    </cofactor>
</comment>
<keyword evidence="7" id="KW-0503">Monooxygenase</keyword>
<evidence type="ECO:0000256" key="3">
    <source>
        <dbReference type="ARBA" id="ARBA00022617"/>
    </source>
</evidence>
<evidence type="ECO:0000256" key="7">
    <source>
        <dbReference type="ARBA" id="ARBA00023033"/>
    </source>
</evidence>
<organism evidence="8 9">
    <name type="scientific">Corynebacterium mycetoides</name>
    <dbReference type="NCBI Taxonomy" id="38302"/>
    <lineage>
        <taxon>Bacteria</taxon>
        <taxon>Bacillati</taxon>
        <taxon>Actinomycetota</taxon>
        <taxon>Actinomycetes</taxon>
        <taxon>Mycobacteriales</taxon>
        <taxon>Corynebacteriaceae</taxon>
        <taxon>Corynebacterium</taxon>
    </lineage>
</organism>
<name>A0A1G9LJ74_9CORY</name>
<dbReference type="InterPro" id="IPR036396">
    <property type="entry name" value="Cyt_P450_sf"/>
</dbReference>
<dbReference type="SUPFAM" id="SSF48264">
    <property type="entry name" value="Cytochrome P450"/>
    <property type="match status" value="1"/>
</dbReference>
<dbReference type="Proteomes" id="UP000199350">
    <property type="component" value="Chromosome I"/>
</dbReference>
<keyword evidence="9" id="KW-1185">Reference proteome</keyword>
<sequence length="421" mass="46207">MASKNSRETSHKILTDGYMYAANQRKNAGVAPESMCPVSTKLLGEGATIVRGSEGIDLFYNEDLVKREGAMPSVIGDALVGKGAVHNLDGEAHKTRKAQMAAMAYEDERVAEFAPLVAEEVERTVAAWKGTEGNVFHDMSLAFGRAAFRWAGIDLPQKETDEKVERMITLLDTFGKAAGTPKAFWQRRQLDSWAGELITEVREGRVTARPDSVLQHMADLKDENGELVDATTAGIELQNLTRPTVAVGIFASFAAVALAENPQWRERVNHAETDREAIAFAQEVRRFYPFVPMFPAKAIKDTEFKGCPIHEGERVILDFTGTLGSDEEWENPASFDPERFMQFANQSEAESVKAFIPQGGADVRTGHRCPGEKIAVTALSTAVAAMARPEVKISTEANDINYSLTQILTRPETGVRVTVTQ</sequence>
<protein>
    <submittedName>
        <fullName evidence="8">Fatty-acid peroxygenase</fullName>
    </submittedName>
</protein>
<dbReference type="Pfam" id="PF00067">
    <property type="entry name" value="p450"/>
    <property type="match status" value="1"/>
</dbReference>
<evidence type="ECO:0000313" key="9">
    <source>
        <dbReference type="Proteomes" id="UP000199350"/>
    </source>
</evidence>
<dbReference type="GO" id="GO:0005506">
    <property type="term" value="F:iron ion binding"/>
    <property type="evidence" value="ECO:0007669"/>
    <property type="project" value="InterPro"/>
</dbReference>
<dbReference type="PANTHER" id="PTHR24286">
    <property type="entry name" value="CYTOCHROME P450 26"/>
    <property type="match status" value="1"/>
</dbReference>
<dbReference type="GO" id="GO:0016125">
    <property type="term" value="P:sterol metabolic process"/>
    <property type="evidence" value="ECO:0007669"/>
    <property type="project" value="TreeGrafter"/>
</dbReference>
<proteinExistence type="inferred from homology"/>
<gene>
    <name evidence="8" type="ORF">SAMN04488535_0184</name>
</gene>
<dbReference type="STRING" id="38302.SAMN04488535_0184"/>
<dbReference type="EMBL" id="LT629700">
    <property type="protein sequence ID" value="SDL61989.1"/>
    <property type="molecule type" value="Genomic_DNA"/>
</dbReference>
<evidence type="ECO:0000256" key="2">
    <source>
        <dbReference type="ARBA" id="ARBA00010617"/>
    </source>
</evidence>
<reference evidence="9" key="1">
    <citation type="submission" date="2016-10" db="EMBL/GenBank/DDBJ databases">
        <authorList>
            <person name="Varghese N."/>
            <person name="Submissions S."/>
        </authorList>
    </citation>
    <scope>NUCLEOTIDE SEQUENCE [LARGE SCALE GENOMIC DNA]</scope>
    <source>
        <strain evidence="9">DSM 20632</strain>
    </source>
</reference>
<keyword evidence="6" id="KW-0408">Iron</keyword>